<dbReference type="InterPro" id="IPR031535">
    <property type="entry name" value="PRR22"/>
</dbReference>
<protein>
    <submittedName>
        <fullName evidence="3">Proline-rich protein 22-like</fullName>
    </submittedName>
</protein>
<dbReference type="Pfam" id="PF15776">
    <property type="entry name" value="PRR22"/>
    <property type="match status" value="1"/>
</dbReference>
<evidence type="ECO:0000313" key="2">
    <source>
        <dbReference type="EMBL" id="GAB0192560.1"/>
    </source>
</evidence>
<organism evidence="3 4">
    <name type="scientific">Grus japonensis</name>
    <name type="common">Japanese crane</name>
    <name type="synonym">Red-crowned crane</name>
    <dbReference type="NCBI Taxonomy" id="30415"/>
    <lineage>
        <taxon>Eukaryota</taxon>
        <taxon>Metazoa</taxon>
        <taxon>Chordata</taxon>
        <taxon>Craniata</taxon>
        <taxon>Vertebrata</taxon>
        <taxon>Euteleostomi</taxon>
        <taxon>Archelosauria</taxon>
        <taxon>Archosauria</taxon>
        <taxon>Dinosauria</taxon>
        <taxon>Saurischia</taxon>
        <taxon>Theropoda</taxon>
        <taxon>Coelurosauria</taxon>
        <taxon>Aves</taxon>
        <taxon>Neognathae</taxon>
        <taxon>Neoaves</taxon>
        <taxon>Gruiformes</taxon>
        <taxon>Gruidae</taxon>
        <taxon>Grus</taxon>
    </lineage>
</organism>
<evidence type="ECO:0000256" key="1">
    <source>
        <dbReference type="SAM" id="MobiDB-lite"/>
    </source>
</evidence>
<feature type="region of interest" description="Disordered" evidence="1">
    <location>
        <begin position="260"/>
        <end position="308"/>
    </location>
</feature>
<dbReference type="EMBL" id="BAAFJT010000007">
    <property type="protein sequence ID" value="GAB0192561.1"/>
    <property type="molecule type" value="Genomic_DNA"/>
</dbReference>
<dbReference type="EMBL" id="BAAFJT010000007">
    <property type="protein sequence ID" value="GAB0192560.1"/>
    <property type="molecule type" value="Genomic_DNA"/>
</dbReference>
<comment type="caution">
    <text evidence="3">The sequence shown here is derived from an EMBL/GenBank/DDBJ whole genome shotgun (WGS) entry which is preliminary data.</text>
</comment>
<keyword evidence="4" id="KW-1185">Reference proteome</keyword>
<dbReference type="AlphaFoldDB" id="A0ABC9X544"/>
<proteinExistence type="predicted"/>
<sequence>MPAGSKTGPPLAKAKPISASGITYLRRRKTLRERELLQPERGVRRCLQRAPCGCFFDPRLFCIQWTFPNPPPPASSTLSHGTAALPAAALWGPGGCGSLPAWAAPLTPQAQPPHLTPYNHQGTAEAPAPTALPTSIPGYRHIEGQPGHTNVPPGSHDSPSQALGDPAGDLTVSDEELLEEALRLLGCSLDAVGVSQDGPGSGPVPGDPAGTGAAVPHCDLSSLSLPEELLSPDYGVSEMIDAILSLEELHAVGMEPQEPWGNAGMALPPSRPAVPETRGKKRGQSAGPKPAGKRRALAGSTPGGAGGE</sequence>
<gene>
    <name evidence="2" type="ORF">GRJ2_001721300</name>
    <name evidence="3" type="ORF">GRJ2_001721400</name>
</gene>
<dbReference type="PANTHER" id="PTHR37871:SF1">
    <property type="entry name" value="PROLINE-RICH PROTEIN 22"/>
    <property type="match status" value="1"/>
</dbReference>
<feature type="region of interest" description="Disordered" evidence="1">
    <location>
        <begin position="123"/>
        <end position="169"/>
    </location>
</feature>
<feature type="region of interest" description="Disordered" evidence="1">
    <location>
        <begin position="196"/>
        <end position="215"/>
    </location>
</feature>
<name>A0ABC9X544_GRUJA</name>
<feature type="compositionally biased region" description="Low complexity" evidence="1">
    <location>
        <begin position="123"/>
        <end position="134"/>
    </location>
</feature>
<accession>A0ABC9X544</accession>
<dbReference type="PANTHER" id="PTHR37871">
    <property type="entry name" value="PROLINE-RICH PROTEIN 22"/>
    <property type="match status" value="1"/>
</dbReference>
<dbReference type="Proteomes" id="UP001623348">
    <property type="component" value="Unassembled WGS sequence"/>
</dbReference>
<reference evidence="3 4" key="1">
    <citation type="submission" date="2024-06" db="EMBL/GenBank/DDBJ databases">
        <title>The draft genome of Grus japonensis, version 3.</title>
        <authorList>
            <person name="Nabeshima K."/>
            <person name="Suzuki S."/>
            <person name="Onuma M."/>
        </authorList>
    </citation>
    <scope>NUCLEOTIDE SEQUENCE [LARGE SCALE GENOMIC DNA]</scope>
    <source>
        <strain evidence="3 4">451A</strain>
    </source>
</reference>
<evidence type="ECO:0000313" key="4">
    <source>
        <dbReference type="Proteomes" id="UP001623348"/>
    </source>
</evidence>
<evidence type="ECO:0000313" key="3">
    <source>
        <dbReference type="EMBL" id="GAB0192561.1"/>
    </source>
</evidence>